<feature type="compositionally biased region" description="Polar residues" evidence="1">
    <location>
        <begin position="440"/>
        <end position="449"/>
    </location>
</feature>
<gene>
    <name evidence="2" type="ORF">PTTG_04029</name>
</gene>
<evidence type="ECO:0000313" key="2">
    <source>
        <dbReference type="EMBL" id="OAV96395.1"/>
    </source>
</evidence>
<proteinExistence type="predicted"/>
<evidence type="ECO:0000313" key="4">
    <source>
        <dbReference type="Proteomes" id="UP000005240"/>
    </source>
</evidence>
<organism evidence="2">
    <name type="scientific">Puccinia triticina (isolate 1-1 / race 1 (BBBD))</name>
    <name type="common">Brown leaf rust fungus</name>
    <dbReference type="NCBI Taxonomy" id="630390"/>
    <lineage>
        <taxon>Eukaryota</taxon>
        <taxon>Fungi</taxon>
        <taxon>Dikarya</taxon>
        <taxon>Basidiomycota</taxon>
        <taxon>Pucciniomycotina</taxon>
        <taxon>Pucciniomycetes</taxon>
        <taxon>Pucciniales</taxon>
        <taxon>Pucciniaceae</taxon>
        <taxon>Puccinia</taxon>
    </lineage>
</organism>
<feature type="region of interest" description="Disordered" evidence="1">
    <location>
        <begin position="438"/>
        <end position="462"/>
    </location>
</feature>
<name>A0A180GUG1_PUCT1</name>
<reference evidence="2" key="1">
    <citation type="submission" date="2009-11" db="EMBL/GenBank/DDBJ databases">
        <authorList>
            <consortium name="The Broad Institute Genome Sequencing Platform"/>
            <person name="Ward D."/>
            <person name="Feldgarden M."/>
            <person name="Earl A."/>
            <person name="Young S.K."/>
            <person name="Zeng Q."/>
            <person name="Koehrsen M."/>
            <person name="Alvarado L."/>
            <person name="Berlin A."/>
            <person name="Bochicchio J."/>
            <person name="Borenstein D."/>
            <person name="Chapman S.B."/>
            <person name="Chen Z."/>
            <person name="Engels R."/>
            <person name="Freedman E."/>
            <person name="Gellesch M."/>
            <person name="Goldberg J."/>
            <person name="Griggs A."/>
            <person name="Gujja S."/>
            <person name="Heilman E."/>
            <person name="Heiman D."/>
            <person name="Hepburn T."/>
            <person name="Howarth C."/>
            <person name="Jen D."/>
            <person name="Larson L."/>
            <person name="Lewis B."/>
            <person name="Mehta T."/>
            <person name="Park D."/>
            <person name="Pearson M."/>
            <person name="Roberts A."/>
            <person name="Saif S."/>
            <person name="Shea T."/>
            <person name="Shenoy N."/>
            <person name="Sisk P."/>
            <person name="Stolte C."/>
            <person name="Sykes S."/>
            <person name="Thomson T."/>
            <person name="Walk T."/>
            <person name="White J."/>
            <person name="Yandava C."/>
            <person name="Izard J."/>
            <person name="Baranova O.V."/>
            <person name="Blanton J.M."/>
            <person name="Tanner A.C."/>
            <person name="Dewhirst F.E."/>
            <person name="Haas B."/>
            <person name="Nusbaum C."/>
            <person name="Birren B."/>
        </authorList>
    </citation>
    <scope>NUCLEOTIDE SEQUENCE [LARGE SCALE GENOMIC DNA]</scope>
    <source>
        <strain evidence="2">1-1 BBBD Race 1</strain>
    </source>
</reference>
<feature type="compositionally biased region" description="Polar residues" evidence="1">
    <location>
        <begin position="372"/>
        <end position="384"/>
    </location>
</feature>
<dbReference type="Proteomes" id="UP000005240">
    <property type="component" value="Unassembled WGS sequence"/>
</dbReference>
<dbReference type="GO" id="GO:0005682">
    <property type="term" value="C:U5 snRNP"/>
    <property type="evidence" value="ECO:0007669"/>
    <property type="project" value="InterPro"/>
</dbReference>
<dbReference type="SUPFAM" id="SSF55277">
    <property type="entry name" value="GYF domain"/>
    <property type="match status" value="1"/>
</dbReference>
<feature type="region of interest" description="Disordered" evidence="1">
    <location>
        <begin position="1"/>
        <end position="57"/>
    </location>
</feature>
<dbReference type="Gene3D" id="3.30.1490.40">
    <property type="match status" value="1"/>
</dbReference>
<reference evidence="3" key="4">
    <citation type="submission" date="2025-05" db="UniProtKB">
        <authorList>
            <consortium name="EnsemblFungi"/>
        </authorList>
    </citation>
    <scope>IDENTIFICATION</scope>
    <source>
        <strain evidence="3">isolate 1-1 / race 1 (BBBD)</strain>
    </source>
</reference>
<dbReference type="PANTHER" id="PTHR13138:SF3">
    <property type="entry name" value="CD2 ANTIGEN CYTOPLASMIC TAIL-BINDING PROTEIN 2"/>
    <property type="match status" value="1"/>
</dbReference>
<accession>A0A180GUG1</accession>
<protein>
    <recommendedName>
        <fullName evidence="5">GYF domain-containing protein</fullName>
    </recommendedName>
</protein>
<reference evidence="3 4" key="3">
    <citation type="journal article" date="2017" name="G3 (Bethesda)">
        <title>Comparative analysis highlights variable genome content of wheat rusts and divergence of the mating loci.</title>
        <authorList>
            <person name="Cuomo C.A."/>
            <person name="Bakkeren G."/>
            <person name="Khalil H.B."/>
            <person name="Panwar V."/>
            <person name="Joly D."/>
            <person name="Linning R."/>
            <person name="Sakthikumar S."/>
            <person name="Song X."/>
            <person name="Adiconis X."/>
            <person name="Fan L."/>
            <person name="Goldberg J.M."/>
            <person name="Levin J.Z."/>
            <person name="Young S."/>
            <person name="Zeng Q."/>
            <person name="Anikster Y."/>
            <person name="Bruce M."/>
            <person name="Wang M."/>
            <person name="Yin C."/>
            <person name="McCallum B."/>
            <person name="Szabo L.J."/>
            <person name="Hulbert S."/>
            <person name="Chen X."/>
            <person name="Fellers J.P."/>
        </authorList>
    </citation>
    <scope>NUCLEOTIDE SEQUENCE</scope>
    <source>
        <strain evidence="3">isolate 1-1 / race 1 (BBBD)</strain>
        <strain evidence="4">Isolate 1-1 / race 1 (BBBD)</strain>
    </source>
</reference>
<reference evidence="2" key="2">
    <citation type="submission" date="2016-05" db="EMBL/GenBank/DDBJ databases">
        <title>Comparative analysis highlights variable genome content of wheat rusts and divergence of the mating loci.</title>
        <authorList>
            <person name="Cuomo C.A."/>
            <person name="Bakkeren G."/>
            <person name="Szabo L."/>
            <person name="Khalil H."/>
            <person name="Joly D."/>
            <person name="Goldberg J."/>
            <person name="Young S."/>
            <person name="Zeng Q."/>
            <person name="Fellers J."/>
        </authorList>
    </citation>
    <scope>NUCLEOTIDE SEQUENCE [LARGE SCALE GENOMIC DNA]</scope>
    <source>
        <strain evidence="2">1-1 BBBD Race 1</strain>
    </source>
</reference>
<dbReference type="InterPro" id="IPR035445">
    <property type="entry name" value="GYF-like_dom_sf"/>
</dbReference>
<evidence type="ECO:0000256" key="1">
    <source>
        <dbReference type="SAM" id="MobiDB-lite"/>
    </source>
</evidence>
<feature type="compositionally biased region" description="Acidic residues" evidence="1">
    <location>
        <begin position="178"/>
        <end position="194"/>
    </location>
</feature>
<dbReference type="AlphaFoldDB" id="A0A180GUG1"/>
<feature type="region of interest" description="Disordered" evidence="1">
    <location>
        <begin position="140"/>
        <end position="210"/>
    </location>
</feature>
<dbReference type="OrthoDB" id="331341at2759"/>
<dbReference type="EMBL" id="ADAS02000020">
    <property type="protein sequence ID" value="OAV96395.1"/>
    <property type="molecule type" value="Genomic_DNA"/>
</dbReference>
<feature type="compositionally biased region" description="Basic and acidic residues" evidence="1">
    <location>
        <begin position="339"/>
        <end position="358"/>
    </location>
</feature>
<dbReference type="InterPro" id="IPR039905">
    <property type="entry name" value="CD2BP2/Lin1"/>
</dbReference>
<feature type="compositionally biased region" description="Acidic residues" evidence="1">
    <location>
        <begin position="144"/>
        <end position="163"/>
    </location>
</feature>
<evidence type="ECO:0000313" key="3">
    <source>
        <dbReference type="EnsemblFungi" id="PTTG_04029-t43_1-p1"/>
    </source>
</evidence>
<feature type="region of interest" description="Disordered" evidence="1">
    <location>
        <begin position="75"/>
        <end position="123"/>
    </location>
</feature>
<keyword evidence="4" id="KW-1185">Reference proteome</keyword>
<dbReference type="EnsemblFungi" id="PTTG_04029-t43_1">
    <property type="protein sequence ID" value="PTTG_04029-t43_1-p1"/>
    <property type="gene ID" value="PTTG_04029"/>
</dbReference>
<feature type="region of interest" description="Disordered" evidence="1">
    <location>
        <begin position="327"/>
        <end position="390"/>
    </location>
</feature>
<dbReference type="VEuPathDB" id="FungiDB:PTTG_04029"/>
<dbReference type="STRING" id="630390.A0A180GUG1"/>
<dbReference type="PANTHER" id="PTHR13138">
    <property type="entry name" value="PROTEIN LIN1"/>
    <property type="match status" value="1"/>
</dbReference>
<feature type="compositionally biased region" description="Basic and acidic residues" evidence="1">
    <location>
        <begin position="164"/>
        <end position="177"/>
    </location>
</feature>
<sequence length="558" mass="61512">MANKRALDPPLEQSPTSLNQAKKVKFGALPTLSSSKTEGNKPPSGSSSTFEPGDDATDLQFDELNQVGKIKKGKVKVDGYDSDSSTENTEVRNNKKNKSADEDDIFADEKEQTDANLLKNHPKFEKIDVGLKVKKGAEGKDYLDLGDIEGQEFGKEEDEGEEEEGHKKNEDSKKQQEDGDLGDDYSEEEEDFVPGDEFANADDAPRARRKSKKGMGFLLSKFNMAEELQEGRMAADGSYVASAKDPEAVHDNWLEGVNSKKAIKQAREAKRLRDEQLRTQAEKEESMTSLRTRKDCYIALLGLLPAGDGRSVSQILCQLGNDKRALQQNKPKRKVGKKSAIDKLVPESMDIDHDDSAKGHRGRSTHAEQEETGNMTTAMTTSQTRSDEEVKLDRRIGEITDLASMLMGTHGELDIYDMSHGSITGILKSEGLVPRDWVPLSTQDSSPANVLQPDTAPPQPVRKSLISRPTLASSTPAPQQQQQQSPQIYYKFIKPDPASISAGSGAPVYGPFDKQTMLAWAQQGFFGQDFQLILVRLHSATGSDNNSSWGSWNQIVNF</sequence>
<evidence type="ECO:0008006" key="5">
    <source>
        <dbReference type="Google" id="ProtNLM"/>
    </source>
</evidence>
<feature type="compositionally biased region" description="Polar residues" evidence="1">
    <location>
        <begin position="31"/>
        <end position="50"/>
    </location>
</feature>